<evidence type="ECO:0000313" key="2">
    <source>
        <dbReference type="EMBL" id="SOD67637.1"/>
    </source>
</evidence>
<gene>
    <name evidence="2" type="ORF">SAMN06297387_13234</name>
</gene>
<keyword evidence="3" id="KW-1185">Reference proteome</keyword>
<evidence type="ECO:0000259" key="1">
    <source>
        <dbReference type="Pfam" id="PF21348"/>
    </source>
</evidence>
<dbReference type="EMBL" id="OCNE01000032">
    <property type="protein sequence ID" value="SOD67637.1"/>
    <property type="molecule type" value="Genomic_DNA"/>
</dbReference>
<accession>A0A286E9Q4</accession>
<sequence length="231" mass="25215">DTPDTTARLGHGDAMHVTDIDPHNPGLEIFTVHEGGASAPYGHALRDAATGEVLYGGYTGVDTGRGMVGDVDPERPGLETWGSDVGLWSADGERLGDETPGTNASIRFGAEPTTQLVDGALEVTPTVEDWERGTLLTAEGTRTNNHTKGNPSLVADIWGDWREELLLRTEDSSAIRIYTSTEVTDHKLYTLMHDPQYRVEVARQQTTYNQPSHPGFYLAADMDWSEVPLPR</sequence>
<feature type="domain" description="Rhamnogalacturonan lyase family 11 C-terminal" evidence="1">
    <location>
        <begin position="6"/>
        <end position="226"/>
    </location>
</feature>
<dbReference type="InterPro" id="IPR034641">
    <property type="entry name" value="RGL11"/>
</dbReference>
<protein>
    <recommendedName>
        <fullName evidence="1">Rhamnogalacturonan lyase family 11 C-terminal domain-containing protein</fullName>
    </recommendedName>
</protein>
<feature type="non-terminal residue" evidence="2">
    <location>
        <position position="1"/>
    </location>
</feature>
<proteinExistence type="predicted"/>
<name>A0A286E9Q4_9ACTN</name>
<dbReference type="AlphaFoldDB" id="A0A286E9Q4"/>
<dbReference type="Proteomes" id="UP000219072">
    <property type="component" value="Unassembled WGS sequence"/>
</dbReference>
<dbReference type="InterPro" id="IPR049366">
    <property type="entry name" value="RGL11_C"/>
</dbReference>
<dbReference type="PANTHER" id="PTHR43118:SF1">
    <property type="entry name" value="RHAMNOGALACTURONAN LYASE (EUROFUNG)"/>
    <property type="match status" value="1"/>
</dbReference>
<evidence type="ECO:0000313" key="3">
    <source>
        <dbReference type="Proteomes" id="UP000219072"/>
    </source>
</evidence>
<reference evidence="2 3" key="1">
    <citation type="submission" date="2017-09" db="EMBL/GenBank/DDBJ databases">
        <authorList>
            <person name="Ehlers B."/>
            <person name="Leendertz F.H."/>
        </authorList>
    </citation>
    <scope>NUCLEOTIDE SEQUENCE [LARGE SCALE GENOMIC DNA]</scope>
    <source>
        <strain evidence="2 3">CGMCC 4.7095</strain>
    </source>
</reference>
<dbReference type="PANTHER" id="PTHR43118">
    <property type="entry name" value="RHAMNOGALACTURONAN LYASE (EUROFUNG)"/>
    <property type="match status" value="1"/>
</dbReference>
<dbReference type="Pfam" id="PF21348">
    <property type="entry name" value="RGL11_C"/>
    <property type="match status" value="1"/>
</dbReference>
<organism evidence="2 3">
    <name type="scientific">Streptomyces zhaozhouensis</name>
    <dbReference type="NCBI Taxonomy" id="1300267"/>
    <lineage>
        <taxon>Bacteria</taxon>
        <taxon>Bacillati</taxon>
        <taxon>Actinomycetota</taxon>
        <taxon>Actinomycetes</taxon>
        <taxon>Kitasatosporales</taxon>
        <taxon>Streptomycetaceae</taxon>
        <taxon>Streptomyces</taxon>
    </lineage>
</organism>